<evidence type="ECO:0000256" key="1">
    <source>
        <dbReference type="SAM" id="MobiDB-lite"/>
    </source>
</evidence>
<dbReference type="AlphaFoldDB" id="A0A1R3KET6"/>
<protein>
    <submittedName>
        <fullName evidence="2">Uncharacterized protein</fullName>
    </submittedName>
</protein>
<dbReference type="OrthoDB" id="1920576at2759"/>
<evidence type="ECO:0000313" key="2">
    <source>
        <dbReference type="EMBL" id="OMP05593.1"/>
    </source>
</evidence>
<feature type="region of interest" description="Disordered" evidence="1">
    <location>
        <begin position="962"/>
        <end position="988"/>
    </location>
</feature>
<dbReference type="EMBL" id="AWUE01013934">
    <property type="protein sequence ID" value="OMP05593.1"/>
    <property type="molecule type" value="Genomic_DNA"/>
</dbReference>
<name>A0A1R3KET6_9ROSI</name>
<feature type="region of interest" description="Disordered" evidence="1">
    <location>
        <begin position="1007"/>
        <end position="1038"/>
    </location>
</feature>
<dbReference type="PANTHER" id="PTHR32010">
    <property type="entry name" value="PHOTOSYSTEM II STABILITY/ASSEMBLY FACTOR HCF136, CHLOROPLASTIC"/>
    <property type="match status" value="1"/>
</dbReference>
<dbReference type="PANTHER" id="PTHR32010:SF18">
    <property type="entry name" value="DUF789 FAMILY PROTEIN"/>
    <property type="match status" value="1"/>
</dbReference>
<comment type="caution">
    <text evidence="2">The sequence shown here is derived from an EMBL/GenBank/DDBJ whole genome shotgun (WGS) entry which is preliminary data.</text>
</comment>
<feature type="compositionally biased region" description="Basic and acidic residues" evidence="1">
    <location>
        <begin position="536"/>
        <end position="565"/>
    </location>
</feature>
<reference evidence="3" key="1">
    <citation type="submission" date="2013-09" db="EMBL/GenBank/DDBJ databases">
        <title>Corchorus olitorius genome sequencing.</title>
        <authorList>
            <person name="Alam M."/>
            <person name="Haque M.S."/>
            <person name="Islam M.S."/>
            <person name="Emdad E.M."/>
            <person name="Islam M.M."/>
            <person name="Ahmed B."/>
            <person name="Halim A."/>
            <person name="Hossen Q.M.M."/>
            <person name="Hossain M.Z."/>
            <person name="Ahmed R."/>
            <person name="Khan M.M."/>
            <person name="Islam R."/>
            <person name="Rashid M.M."/>
            <person name="Khan S.A."/>
            <person name="Rahman M.S."/>
            <person name="Alam M."/>
            <person name="Yahiya A.S."/>
            <person name="Khan M.S."/>
            <person name="Azam M.S."/>
            <person name="Haque T."/>
            <person name="Lashkar M.Z.H."/>
            <person name="Akhand A.I."/>
            <person name="Morshed G."/>
            <person name="Roy S."/>
            <person name="Uddin K.S."/>
            <person name="Rabeya T."/>
            <person name="Hossain A.S."/>
            <person name="Chowdhury A."/>
            <person name="Snigdha A.R."/>
            <person name="Mortoza M.S."/>
            <person name="Matin S.A."/>
            <person name="Hoque S.M.E."/>
            <person name="Islam M.K."/>
            <person name="Roy D.K."/>
            <person name="Haider R."/>
            <person name="Moosa M.M."/>
            <person name="Elias S.M."/>
            <person name="Hasan A.M."/>
            <person name="Jahan S."/>
            <person name="Shafiuddin M."/>
            <person name="Mahmood N."/>
            <person name="Shommy N.S."/>
        </authorList>
    </citation>
    <scope>NUCLEOTIDE SEQUENCE [LARGE SCALE GENOMIC DNA]</scope>
    <source>
        <strain evidence="3">cv. O-4</strain>
    </source>
</reference>
<dbReference type="STRING" id="93759.A0A1R3KET6"/>
<feature type="compositionally biased region" description="Polar residues" evidence="1">
    <location>
        <begin position="962"/>
        <end position="974"/>
    </location>
</feature>
<organism evidence="2 3">
    <name type="scientific">Corchorus olitorius</name>
    <dbReference type="NCBI Taxonomy" id="93759"/>
    <lineage>
        <taxon>Eukaryota</taxon>
        <taxon>Viridiplantae</taxon>
        <taxon>Streptophyta</taxon>
        <taxon>Embryophyta</taxon>
        <taxon>Tracheophyta</taxon>
        <taxon>Spermatophyta</taxon>
        <taxon>Magnoliopsida</taxon>
        <taxon>eudicotyledons</taxon>
        <taxon>Gunneridae</taxon>
        <taxon>Pentapetalae</taxon>
        <taxon>rosids</taxon>
        <taxon>malvids</taxon>
        <taxon>Malvales</taxon>
        <taxon>Malvaceae</taxon>
        <taxon>Grewioideae</taxon>
        <taxon>Apeibeae</taxon>
        <taxon>Corchorus</taxon>
    </lineage>
</organism>
<feature type="compositionally biased region" description="Basic residues" evidence="1">
    <location>
        <begin position="203"/>
        <end position="217"/>
    </location>
</feature>
<dbReference type="Proteomes" id="UP000187203">
    <property type="component" value="Unassembled WGS sequence"/>
</dbReference>
<feature type="compositionally biased region" description="Polar residues" evidence="1">
    <location>
        <begin position="1007"/>
        <end position="1033"/>
    </location>
</feature>
<feature type="compositionally biased region" description="Polar residues" evidence="1">
    <location>
        <begin position="524"/>
        <end position="533"/>
    </location>
</feature>
<feature type="region of interest" description="Disordered" evidence="1">
    <location>
        <begin position="516"/>
        <end position="576"/>
    </location>
</feature>
<feature type="region of interest" description="Disordered" evidence="1">
    <location>
        <begin position="194"/>
        <end position="217"/>
    </location>
</feature>
<accession>A0A1R3KET6</accession>
<evidence type="ECO:0000313" key="3">
    <source>
        <dbReference type="Proteomes" id="UP000187203"/>
    </source>
</evidence>
<sequence length="1262" mass="139180">MPCALQRSHQDNQKISEVANANRSKTSLQVNDSRKSSEDSAISSFNLRNISQRCAIWTVPTLESDGQWRIIALPLQYFDHNNGFGSGSQVNMNGLHLVSSSSINPFMVDGEKAQKGAQPEITYSAKPFRARSVSGSNMQYQFRNRTVANKMTKLNGMSNNSSYQNSITCNDSSVYMPKGSNATNPSAMFINCSENDKSTKGSSGKKAKKKGKHKKKHLSDVGSIESEVCSEYIRGSSASEFCGKNDVNCGIVVSCATSPEGATSPEVSPSSGLLKITDFADSCYGGITSLEPPNISTSDIDEVDISESVLPSQVQKFPMEHHIANSVIGVEDYQFSRFERGIERTHPSSMASLDGMHQKDFSDMHDSLLLDSVSIGSDSEECMSGSHIVGPCVENIHKLSQPALPDSSSKKGSFYRQNSLCSIPETHDCAETTNHVPDCSSCDVRMVASGKVGKQFKYVPGSSTNCKIGTTGNLNGRMGTENSYSVWQRVQKNGLEKRNTELKKASPVCSPFDVTSKDAPLLKRNSNSSNEATLSRIDDKRKLKDKVPRKLKRKDSPASKQEKGSYCRKGSHPNKVNLYSHAKTSLQKNEIIDVLPNPNDQRVTKNVSRSRTQLSISRVETVKTEPVNYLGDSPSSVETCESVGDTALFLNNQYIENQNGLLKKPCAPLEPPKLHEVQSPVYLSHLMLNGVARTEKEVPLAESGKQSNGSGSVLQKWVPIGIKDPGFTTSARSSGLSLEHSNGSDGDSTFKNNFEEKVVPCSQHLSSSVTVRTMCSNGKGSGHGISFNENESHVKQSRNLNSCSNTNENKHNGPKFLVDETREQTSSALAADFTKIARALNDAYRAQMASEAVQMAIGGPIAEFERLLHFSSPVICHSYSSAGCRTCLQDKVPGAPLCRHETPSIPLGCLWQWYEKHGSYGLEIRAEDYENPKRLGIDRFGFRAYFVPFLSAVQLFRNSKSRSTQNNTRVSSPGVSEACDNDFTSRNSTSVSHHRIFSVLVPQPRTSASSRSQVNDVVRSQPSPVSSEDGSSAKSDDMTWSDCLEPVFEYFESEQPQQRRALYEKIQELVTEDVSPRCKMYGDPVYLNSIDMHDLHPRSWYSVAWYPIYRIPDGNLRAAFLTYHSLGHLVRRSSKFDYPSVDTCIISPVVGLQSYNAQLYPVMASQMTRGLPSSHLHKLSEAFQSNICAYLILKGECWFQPRHSAVNATSEIPGLSPSAILKERLRTLEETASLLARGVVSKGNQRSVNRQPDYEFFLSRQR</sequence>
<proteinExistence type="predicted"/>
<dbReference type="InterPro" id="IPR008507">
    <property type="entry name" value="DUF789"/>
</dbReference>
<gene>
    <name evidence="2" type="ORF">COLO4_08720</name>
</gene>
<dbReference type="Pfam" id="PF05623">
    <property type="entry name" value="DUF789"/>
    <property type="match status" value="1"/>
</dbReference>
<keyword evidence="3" id="KW-1185">Reference proteome</keyword>